<gene>
    <name evidence="11" type="ORF">GAB14E_0501</name>
</gene>
<accession>A0A099KNN1</accession>
<evidence type="ECO:0000256" key="4">
    <source>
        <dbReference type="ARBA" id="ARBA00022448"/>
    </source>
</evidence>
<dbReference type="PATRIC" id="fig|28229.3.peg.2522"/>
<dbReference type="OrthoDB" id="6118198at2"/>
<dbReference type="AlphaFoldDB" id="A0A099KNN1"/>
<keyword evidence="6" id="KW-0997">Cell inner membrane</keyword>
<keyword evidence="7" id="KW-0812">Transmembrane</keyword>
<keyword evidence="5" id="KW-1003">Cell membrane</keyword>
<protein>
    <recommendedName>
        <fullName evidence="3">Type II secretion system protein N</fullName>
    </recommendedName>
    <alternativeName>
        <fullName evidence="10">General secretion pathway protein N</fullName>
    </alternativeName>
</protein>
<evidence type="ECO:0000256" key="5">
    <source>
        <dbReference type="ARBA" id="ARBA00022475"/>
    </source>
</evidence>
<dbReference type="GO" id="GO:0015628">
    <property type="term" value="P:protein secretion by the type II secretion system"/>
    <property type="evidence" value="ECO:0007669"/>
    <property type="project" value="InterPro"/>
</dbReference>
<proteinExistence type="inferred from homology"/>
<evidence type="ECO:0000256" key="2">
    <source>
        <dbReference type="ARBA" id="ARBA00007208"/>
    </source>
</evidence>
<evidence type="ECO:0000313" key="11">
    <source>
        <dbReference type="EMBL" id="KGJ92379.1"/>
    </source>
</evidence>
<evidence type="ECO:0000256" key="10">
    <source>
        <dbReference type="ARBA" id="ARBA00030772"/>
    </source>
</evidence>
<evidence type="ECO:0000256" key="6">
    <source>
        <dbReference type="ARBA" id="ARBA00022519"/>
    </source>
</evidence>
<evidence type="ECO:0000256" key="3">
    <source>
        <dbReference type="ARBA" id="ARBA00021563"/>
    </source>
</evidence>
<dbReference type="InterPro" id="IPR022792">
    <property type="entry name" value="T2SS_protein-GspN"/>
</dbReference>
<dbReference type="GO" id="GO:0005886">
    <property type="term" value="C:plasma membrane"/>
    <property type="evidence" value="ECO:0007669"/>
    <property type="project" value="UniProtKB-SubCell"/>
</dbReference>
<dbReference type="EMBL" id="JQEC01000033">
    <property type="protein sequence ID" value="KGJ92379.1"/>
    <property type="molecule type" value="Genomic_DNA"/>
</dbReference>
<organism evidence="11 12">
    <name type="scientific">Colwellia psychrerythraea</name>
    <name type="common">Vibrio psychroerythus</name>
    <dbReference type="NCBI Taxonomy" id="28229"/>
    <lineage>
        <taxon>Bacteria</taxon>
        <taxon>Pseudomonadati</taxon>
        <taxon>Pseudomonadota</taxon>
        <taxon>Gammaproteobacteria</taxon>
        <taxon>Alteromonadales</taxon>
        <taxon>Colwelliaceae</taxon>
        <taxon>Colwellia</taxon>
    </lineage>
</organism>
<comment type="subcellular location">
    <subcellularLocation>
        <location evidence="1">Cell inner membrane</location>
    </subcellularLocation>
</comment>
<dbReference type="Pfam" id="PF01203">
    <property type="entry name" value="T2SSN"/>
    <property type="match status" value="1"/>
</dbReference>
<sequence length="251" mass="27401">MKKWFAFTAIFLSSYLVFLVVKVPLALVINTIELPKNIKVDGVSGSIWQGEIAQFTVNNNQVRIIKTQLSFWSLLTFSPTVAVSFGDPVLAGPEGRFILTLSSQQLLLNDVELFLSANDIAKQLPLPIPVTAQGNVELAFTELSLNIADKLTCEQAQGQVTWLRSGIVALDYNIKIGSVKADIYCEQGDLMAKVLPKNNLGLSFTTRLSLAQQKASGQGYLKPGAKFPAQLKSALSLLGRPDGQGRYPLKF</sequence>
<evidence type="ECO:0000256" key="9">
    <source>
        <dbReference type="ARBA" id="ARBA00023136"/>
    </source>
</evidence>
<evidence type="ECO:0000256" key="7">
    <source>
        <dbReference type="ARBA" id="ARBA00022692"/>
    </source>
</evidence>
<keyword evidence="8" id="KW-0653">Protein transport</keyword>
<reference evidence="11 12" key="1">
    <citation type="submission" date="2014-08" db="EMBL/GenBank/DDBJ databases">
        <title>Genomic and Phenotypic Diversity of Colwellia psychrerythraea strains from Disparate Marine Basins.</title>
        <authorList>
            <person name="Techtmann S.M."/>
            <person name="Stelling S.C."/>
            <person name="Utturkar S.M."/>
            <person name="Alshibli N."/>
            <person name="Harris A."/>
            <person name="Brown S.D."/>
            <person name="Hazen T.C."/>
        </authorList>
    </citation>
    <scope>NUCLEOTIDE SEQUENCE [LARGE SCALE GENOMIC DNA]</scope>
    <source>
        <strain evidence="11 12">GAB14E</strain>
    </source>
</reference>
<comment type="similarity">
    <text evidence="2">Belongs to the GSP N family.</text>
</comment>
<keyword evidence="9" id="KW-0472">Membrane</keyword>
<evidence type="ECO:0000313" key="12">
    <source>
        <dbReference type="Proteomes" id="UP000029868"/>
    </source>
</evidence>
<keyword evidence="4" id="KW-0813">Transport</keyword>
<comment type="caution">
    <text evidence="11">The sequence shown here is derived from an EMBL/GenBank/DDBJ whole genome shotgun (WGS) entry which is preliminary data.</text>
</comment>
<dbReference type="RefSeq" id="WP_033082542.1">
    <property type="nucleotide sequence ID" value="NZ_JQEC01000033.1"/>
</dbReference>
<dbReference type="Proteomes" id="UP000029868">
    <property type="component" value="Unassembled WGS sequence"/>
</dbReference>
<name>A0A099KNN1_COLPS</name>
<evidence type="ECO:0000256" key="8">
    <source>
        <dbReference type="ARBA" id="ARBA00022927"/>
    </source>
</evidence>
<dbReference type="GO" id="GO:0015627">
    <property type="term" value="C:type II protein secretion system complex"/>
    <property type="evidence" value="ECO:0007669"/>
    <property type="project" value="InterPro"/>
</dbReference>
<evidence type="ECO:0000256" key="1">
    <source>
        <dbReference type="ARBA" id="ARBA00004533"/>
    </source>
</evidence>